<name>A0A7J7KJD8_BUGNE</name>
<dbReference type="SUPFAM" id="SSF90123">
    <property type="entry name" value="ABC transporter transmembrane region"/>
    <property type="match status" value="1"/>
</dbReference>
<gene>
    <name evidence="11" type="ORF">EB796_002979</name>
</gene>
<dbReference type="Pfam" id="PF00005">
    <property type="entry name" value="ABC_tran"/>
    <property type="match status" value="1"/>
</dbReference>
<evidence type="ECO:0000256" key="4">
    <source>
        <dbReference type="ARBA" id="ARBA00022741"/>
    </source>
</evidence>
<reference evidence="11" key="1">
    <citation type="submission" date="2020-06" db="EMBL/GenBank/DDBJ databases">
        <title>Draft genome of Bugula neritina, a colonial animal packing powerful symbionts and potential medicines.</title>
        <authorList>
            <person name="Rayko M."/>
        </authorList>
    </citation>
    <scope>NUCLEOTIDE SEQUENCE [LARGE SCALE GENOMIC DNA]</scope>
    <source>
        <strain evidence="11">Kwan_BN1</strain>
    </source>
</reference>
<evidence type="ECO:0000313" key="12">
    <source>
        <dbReference type="Proteomes" id="UP000593567"/>
    </source>
</evidence>
<dbReference type="GO" id="GO:0005524">
    <property type="term" value="F:ATP binding"/>
    <property type="evidence" value="ECO:0007669"/>
    <property type="project" value="UniProtKB-KW"/>
</dbReference>
<dbReference type="PANTHER" id="PTHR24223">
    <property type="entry name" value="ATP-BINDING CASSETTE SUB-FAMILY C"/>
    <property type="match status" value="1"/>
</dbReference>
<keyword evidence="5" id="KW-0067">ATP-binding</keyword>
<evidence type="ECO:0000256" key="7">
    <source>
        <dbReference type="ARBA" id="ARBA00023136"/>
    </source>
</evidence>
<comment type="caution">
    <text evidence="11">The sequence shown here is derived from an EMBL/GenBank/DDBJ whole genome shotgun (WGS) entry which is preliminary data.</text>
</comment>
<evidence type="ECO:0000313" key="11">
    <source>
        <dbReference type="EMBL" id="KAF6038709.1"/>
    </source>
</evidence>
<dbReference type="CDD" id="cd03250">
    <property type="entry name" value="ABCC_MRP_domain1"/>
    <property type="match status" value="1"/>
</dbReference>
<keyword evidence="12" id="KW-1185">Reference proteome</keyword>
<feature type="transmembrane region" description="Helical" evidence="8">
    <location>
        <begin position="217"/>
        <end position="242"/>
    </location>
</feature>
<evidence type="ECO:0000259" key="10">
    <source>
        <dbReference type="PROSITE" id="PS50929"/>
    </source>
</evidence>
<dbReference type="AlphaFoldDB" id="A0A7J7KJD8"/>
<dbReference type="InterPro" id="IPR036640">
    <property type="entry name" value="ABC1_TM_sf"/>
</dbReference>
<dbReference type="PROSITE" id="PS50929">
    <property type="entry name" value="ABC_TM1F"/>
    <property type="match status" value="1"/>
</dbReference>
<keyword evidence="6 8" id="KW-1133">Transmembrane helix</keyword>
<accession>A0A7J7KJD8</accession>
<comment type="subcellular location">
    <subcellularLocation>
        <location evidence="1">Membrane</location>
    </subcellularLocation>
</comment>
<protein>
    <submittedName>
        <fullName evidence="11">ABCC5</fullName>
    </submittedName>
</protein>
<keyword evidence="7 8" id="KW-0472">Membrane</keyword>
<dbReference type="PANTHER" id="PTHR24223:SF447">
    <property type="entry name" value="MULTIDRUG RESISTANCE-ASSOCIATED PROTEIN 5"/>
    <property type="match status" value="1"/>
</dbReference>
<dbReference type="OrthoDB" id="6500128at2759"/>
<dbReference type="SMART" id="SM00382">
    <property type="entry name" value="AAA"/>
    <property type="match status" value="1"/>
</dbReference>
<dbReference type="InterPro" id="IPR027417">
    <property type="entry name" value="P-loop_NTPase"/>
</dbReference>
<dbReference type="GO" id="GO:0140359">
    <property type="term" value="F:ABC-type transporter activity"/>
    <property type="evidence" value="ECO:0007669"/>
    <property type="project" value="InterPro"/>
</dbReference>
<dbReference type="InterPro" id="IPR050173">
    <property type="entry name" value="ABC_transporter_C-like"/>
</dbReference>
<keyword evidence="4" id="KW-0547">Nucleotide-binding</keyword>
<dbReference type="InterPro" id="IPR003593">
    <property type="entry name" value="AAA+_ATPase"/>
</dbReference>
<evidence type="ECO:0000256" key="6">
    <source>
        <dbReference type="ARBA" id="ARBA00022989"/>
    </source>
</evidence>
<feature type="transmembrane region" description="Helical" evidence="8">
    <location>
        <begin position="40"/>
        <end position="60"/>
    </location>
</feature>
<feature type="transmembrane region" description="Helical" evidence="8">
    <location>
        <begin position="153"/>
        <end position="172"/>
    </location>
</feature>
<evidence type="ECO:0000256" key="3">
    <source>
        <dbReference type="ARBA" id="ARBA00022692"/>
    </source>
</evidence>
<feature type="transmembrane region" description="Helical" evidence="8">
    <location>
        <begin position="178"/>
        <end position="197"/>
    </location>
</feature>
<sequence>MFMKKVMKSFESHWKDEVTEHGPRKASVPRTIVRMMRGRFICAVILDLILNIVPLLRSAYFLSELLNLIETPGSSYPMQIIFLIAICLSSMIRSTIFVSQLNLGAVAGIRVRSGVLSLVLKKILLRRSQNASVGNLVSLCANDGQRLYDAVQFGPFVVSVIPVIGATVYAGYLLGPWGIFGFVIFFAFIFFQVNYTIHNSCYVEIRVKETQVIEKSLRVQSILSAQPAAVPIISAVLTFLAMTLTNQDITVTQAFVFISLLNTLRLPLGITPYCLKYLAEGYSACKRIKKILIAEDELLTLSELSDQRNLVEIRNGYFGWRVHSHRNAESDTKTALTDTKVTSYGSTGKQDMADKQNGGYMHSQNEKDLLLESESSDDSLESSSGDTVITLHGITLSLAKGELLGICGAVGSGKTSIIQAILGMMRKENGEMALNKNMNIAYVPQQAWIMNATVRDNILFGKEFDAKKYWKIVEACALLSDFKQLPAGDQTEIGERGINLSGGQKQRISLARAVYRKTYKSCKSCLQIELFYPVHSDADLFLLDDPLSAVDAHVGQHLFTHCLKDMLKDKTVLFVTHQLQFLTDCDYILVMKDGQIIEEGTHNNLMAYLNGEYSNLIKTFHDDTKDSDDKDKTC</sequence>
<evidence type="ECO:0000259" key="9">
    <source>
        <dbReference type="PROSITE" id="PS50893"/>
    </source>
</evidence>
<evidence type="ECO:0000256" key="1">
    <source>
        <dbReference type="ARBA" id="ARBA00004370"/>
    </source>
</evidence>
<dbReference type="EMBL" id="VXIV02000370">
    <property type="protein sequence ID" value="KAF6038709.1"/>
    <property type="molecule type" value="Genomic_DNA"/>
</dbReference>
<dbReference type="Proteomes" id="UP000593567">
    <property type="component" value="Unassembled WGS sequence"/>
</dbReference>
<proteinExistence type="predicted"/>
<dbReference type="GO" id="GO:0016887">
    <property type="term" value="F:ATP hydrolysis activity"/>
    <property type="evidence" value="ECO:0007669"/>
    <property type="project" value="InterPro"/>
</dbReference>
<feature type="transmembrane region" description="Helical" evidence="8">
    <location>
        <begin position="80"/>
        <end position="103"/>
    </location>
</feature>
<dbReference type="PROSITE" id="PS00211">
    <property type="entry name" value="ABC_TRANSPORTER_1"/>
    <property type="match status" value="1"/>
</dbReference>
<dbReference type="InterPro" id="IPR003439">
    <property type="entry name" value="ABC_transporter-like_ATP-bd"/>
</dbReference>
<evidence type="ECO:0000256" key="2">
    <source>
        <dbReference type="ARBA" id="ARBA00022448"/>
    </source>
</evidence>
<evidence type="ECO:0000256" key="8">
    <source>
        <dbReference type="SAM" id="Phobius"/>
    </source>
</evidence>
<dbReference type="GO" id="GO:0016020">
    <property type="term" value="C:membrane"/>
    <property type="evidence" value="ECO:0007669"/>
    <property type="project" value="UniProtKB-SubCell"/>
</dbReference>
<keyword evidence="2" id="KW-0813">Transport</keyword>
<dbReference type="InterPro" id="IPR011527">
    <property type="entry name" value="ABC1_TM_dom"/>
</dbReference>
<dbReference type="Gene3D" id="1.20.1560.10">
    <property type="entry name" value="ABC transporter type 1, transmembrane domain"/>
    <property type="match status" value="2"/>
</dbReference>
<organism evidence="11 12">
    <name type="scientific">Bugula neritina</name>
    <name type="common">Brown bryozoan</name>
    <name type="synonym">Sertularia neritina</name>
    <dbReference type="NCBI Taxonomy" id="10212"/>
    <lineage>
        <taxon>Eukaryota</taxon>
        <taxon>Metazoa</taxon>
        <taxon>Spiralia</taxon>
        <taxon>Lophotrochozoa</taxon>
        <taxon>Bryozoa</taxon>
        <taxon>Gymnolaemata</taxon>
        <taxon>Cheilostomatida</taxon>
        <taxon>Flustrina</taxon>
        <taxon>Buguloidea</taxon>
        <taxon>Bugulidae</taxon>
        <taxon>Bugula</taxon>
    </lineage>
</organism>
<keyword evidence="3 8" id="KW-0812">Transmembrane</keyword>
<dbReference type="SUPFAM" id="SSF52540">
    <property type="entry name" value="P-loop containing nucleoside triphosphate hydrolases"/>
    <property type="match status" value="1"/>
</dbReference>
<dbReference type="PROSITE" id="PS50893">
    <property type="entry name" value="ABC_TRANSPORTER_2"/>
    <property type="match status" value="1"/>
</dbReference>
<feature type="domain" description="ABC transmembrane type-1" evidence="10">
    <location>
        <begin position="48"/>
        <end position="193"/>
    </location>
</feature>
<dbReference type="Gene3D" id="3.40.50.300">
    <property type="entry name" value="P-loop containing nucleotide triphosphate hydrolases"/>
    <property type="match status" value="1"/>
</dbReference>
<evidence type="ECO:0000256" key="5">
    <source>
        <dbReference type="ARBA" id="ARBA00022840"/>
    </source>
</evidence>
<feature type="domain" description="ABC transporter" evidence="9">
    <location>
        <begin position="371"/>
        <end position="618"/>
    </location>
</feature>
<dbReference type="InterPro" id="IPR017871">
    <property type="entry name" value="ABC_transporter-like_CS"/>
</dbReference>